<reference evidence="1 2" key="1">
    <citation type="submission" date="2018-03" db="EMBL/GenBank/DDBJ databases">
        <title>Comparative genomics illustrates the genes involved in a hyperalkaliphilic mechanisms of Serpentinomonas isolated from highly-alkaline calcium-rich serpentinized springs.</title>
        <authorList>
            <person name="Suzuki S."/>
            <person name="Ishii S."/>
            <person name="Walworth N."/>
            <person name="Bird L."/>
            <person name="Kuenen J.G."/>
            <person name="Nealson K.H."/>
        </authorList>
    </citation>
    <scope>NUCLEOTIDE SEQUENCE [LARGE SCALE GENOMIC DNA]</scope>
    <source>
        <strain evidence="1 2">83</strain>
    </source>
</reference>
<proteinExistence type="predicted"/>
<gene>
    <name evidence="1" type="ORF">C6P61_10685</name>
</gene>
<dbReference type="AlphaFoldDB" id="A0A2S9KDK4"/>
<dbReference type="Proteomes" id="UP000238326">
    <property type="component" value="Unassembled WGS sequence"/>
</dbReference>
<name>A0A2S9KDK4_9BURK</name>
<protein>
    <submittedName>
        <fullName evidence="1">Uncharacterized protein</fullName>
    </submittedName>
</protein>
<dbReference type="EMBL" id="PVLR01000028">
    <property type="protein sequence ID" value="PRD68518.1"/>
    <property type="molecule type" value="Genomic_DNA"/>
</dbReference>
<dbReference type="OrthoDB" id="7783360at2"/>
<keyword evidence="2" id="KW-1185">Reference proteome</keyword>
<accession>A0A2S9KDK4</accession>
<sequence>MQISKKQKMGLAVTLAAVLAGCGGGGDGQVQQTADGYLVDSGLAQKGPLARGSVVTLNELAVNTLAPNGKSYTYETRDDHGTFFPTSKFTSPYLETTAQGYYFNEVTGKSEQWVALRGLSNLSVGADRTVNVNVLSDVTTERIRKLVTGRPVMAFNAARAQAQRELLNALGIANGAELLSGSSSAPGNFMELDLSQARQADQALAAISGLVSHVGNLRKSEGGVTAFLGELGADLADDGQLNNSIKLGRSVTEQLQQAALAVNFSQVATNLNQFYGKQLYSRTDLAQWVDSSGGSDQVLDRYKYSRDNVLLGQESLSPAWVAGADDAGQCFSVSGGLLYKNGVQQDGAVLAVKGDQFTLGITPAEPGAHTEYIQRSAAVAAQCTGQTPAMRLLQYRVSVAAQASMPVPADYLGANLPNINDYAYTPVYVDLVKQARAFGPTDHPWGGATDVVPVGSDGWPTGDFGLFLMTVPGLEGTYKASFTGKADVSQNGSYNTRIENLRYDMMLNRSTFDVVRGPNAINPDATNMVLVFKNTQPSAASAKGTGIKDLKVVRPGYDALNPPLFTNEFIDHIARFKVLRFMEWLRTNNNLSTSWATRAPLNRHYMSAAGVPWEHVIALANQTQKDIWINIPVAADDDYVLQLARLLKSTLNGSSKIYVEYSNELWNSQFKQFGTNRDLATQELYDNPKSVLAYDGKTHVDVIGYRRIAKRGKEISDIFRSVYGDAAMMTTVRPVFASQVVQTYVAQLGLAFIDAVYGPSSRYFYAFAGAPYFNLGSLQQVDGLSADAVLQALDDSVTALPKQAYFEKNVAFASWYGLPFFAYEAGADTFGPGSIAAKKAASFDPRMLDLCKRYLSTWYAGGGQMLMWYTAGASNWDTQYGTWGLTTDLALTDTPKTQCIDQTRNGLLPPVKARNQVPGSFEALAYVENFEPYTERSKDQVRYLHPESSVDYLIYAPQAGSYGLVITAEAGRSGNLIDVMVNSKTVAPAFELRAGGFGVQLDNSPIAINLSQGFSTLRIKTKVENGGFGLTRFTVR</sequence>
<comment type="caution">
    <text evidence="1">The sequence shown here is derived from an EMBL/GenBank/DDBJ whole genome shotgun (WGS) entry which is preliminary data.</text>
</comment>
<dbReference type="RefSeq" id="WP_105729924.1">
    <property type="nucleotide sequence ID" value="NZ_PVLR01000028.1"/>
</dbReference>
<organism evidence="1 2">
    <name type="scientific">Malikia spinosa</name>
    <dbReference type="NCBI Taxonomy" id="86180"/>
    <lineage>
        <taxon>Bacteria</taxon>
        <taxon>Pseudomonadati</taxon>
        <taxon>Pseudomonadota</taxon>
        <taxon>Betaproteobacteria</taxon>
        <taxon>Burkholderiales</taxon>
        <taxon>Comamonadaceae</taxon>
        <taxon>Malikia</taxon>
    </lineage>
</organism>
<evidence type="ECO:0000313" key="2">
    <source>
        <dbReference type="Proteomes" id="UP000238326"/>
    </source>
</evidence>
<dbReference type="Gene3D" id="2.60.120.260">
    <property type="entry name" value="Galactose-binding domain-like"/>
    <property type="match status" value="1"/>
</dbReference>
<dbReference type="PROSITE" id="PS51257">
    <property type="entry name" value="PROKAR_LIPOPROTEIN"/>
    <property type="match status" value="1"/>
</dbReference>
<evidence type="ECO:0000313" key="1">
    <source>
        <dbReference type="EMBL" id="PRD68518.1"/>
    </source>
</evidence>